<evidence type="ECO:0000256" key="12">
    <source>
        <dbReference type="ARBA" id="ARBA00023012"/>
    </source>
</evidence>
<reference evidence="16 17" key="1">
    <citation type="submission" date="2024-04" db="EMBL/GenBank/DDBJ databases">
        <title>Bacillus oryzaecorticis sp. nov., a moderately halophilic bacterium isolated from rice husks.</title>
        <authorList>
            <person name="Zhu H.-S."/>
        </authorList>
    </citation>
    <scope>NUCLEOTIDE SEQUENCE [LARGE SCALE GENOMIC DNA]</scope>
    <source>
        <strain evidence="16 17">ZC255</strain>
    </source>
</reference>
<evidence type="ECO:0000256" key="8">
    <source>
        <dbReference type="ARBA" id="ARBA00022741"/>
    </source>
</evidence>
<keyword evidence="11 14" id="KW-1133">Transmembrane helix</keyword>
<evidence type="ECO:0000256" key="9">
    <source>
        <dbReference type="ARBA" id="ARBA00022777"/>
    </source>
</evidence>
<evidence type="ECO:0000313" key="17">
    <source>
        <dbReference type="Proteomes" id="UP001389717"/>
    </source>
</evidence>
<dbReference type="Gene3D" id="1.10.287.130">
    <property type="match status" value="1"/>
</dbReference>
<evidence type="ECO:0000256" key="11">
    <source>
        <dbReference type="ARBA" id="ARBA00022989"/>
    </source>
</evidence>
<sequence>MFDSVLTNLLLNFFFIITGLLFFALYFDIKKKVPSRLLVIIISSLTILFCVIFSSKLASGVYVDLRRIPFFLASLYFGPLVSFVLMMIIIILRLAFIGDGFIVLVILNYFSTFLILAMLSKGFLRAEKKLKLMYTVGLCSLMTLYNVLFGYMSGVAISLYEYVCIVLIPLAATIISVFIAEMLRKLMTMRRLSIQNEKLQVVGQLAASISHEVRNPLTSSKGYLQLMRDEKDQVSQKRFIDLSLKGIDQANHVIEDYLTFANSTPDRVEQIDVKESILELIQLMEPAAFYHQVKMKTELVNCIFVKGQKRSFKQCMMNIMKNSIESMPAGGELNIKMITEKHLIISISDTGLGMTKEQVNRFGEPFFTTKDEGTGLGIMAACIIVNSMKGKIQVKSEVNRGTTVYIEFHEITKEKPKHIKKGI</sequence>
<dbReference type="SMART" id="SM00387">
    <property type="entry name" value="HATPase_c"/>
    <property type="match status" value="1"/>
</dbReference>
<evidence type="ECO:0000256" key="7">
    <source>
        <dbReference type="ARBA" id="ARBA00022692"/>
    </source>
</evidence>
<keyword evidence="7 14" id="KW-0812">Transmembrane</keyword>
<dbReference type="PROSITE" id="PS50109">
    <property type="entry name" value="HIS_KIN"/>
    <property type="match status" value="1"/>
</dbReference>
<dbReference type="PANTHER" id="PTHR43065:SF46">
    <property type="entry name" value="C4-DICARBOXYLATE TRANSPORT SENSOR PROTEIN DCTB"/>
    <property type="match status" value="1"/>
</dbReference>
<dbReference type="InterPro" id="IPR003661">
    <property type="entry name" value="HisK_dim/P_dom"/>
</dbReference>
<feature type="transmembrane region" description="Helical" evidence="14">
    <location>
        <begin position="159"/>
        <end position="183"/>
    </location>
</feature>
<keyword evidence="10 16" id="KW-0067">ATP-binding</keyword>
<dbReference type="CDD" id="cd00082">
    <property type="entry name" value="HisKA"/>
    <property type="match status" value="1"/>
</dbReference>
<feature type="transmembrane region" description="Helical" evidence="14">
    <location>
        <begin position="132"/>
        <end position="153"/>
    </location>
</feature>
<keyword evidence="6" id="KW-0808">Transferase</keyword>
<accession>A0ABU9K9G2</accession>
<name>A0ABU9K9G2_9BACI</name>
<feature type="transmembrane region" description="Helical" evidence="14">
    <location>
        <begin position="9"/>
        <end position="27"/>
    </location>
</feature>
<dbReference type="InterPro" id="IPR003594">
    <property type="entry name" value="HATPase_dom"/>
</dbReference>
<dbReference type="InterPro" id="IPR011620">
    <property type="entry name" value="Sig_transdc_His_kinase_LytS_TM"/>
</dbReference>
<comment type="catalytic activity">
    <reaction evidence="1">
        <text>ATP + protein L-histidine = ADP + protein N-phospho-L-histidine.</text>
        <dbReference type="EC" id="2.7.13.3"/>
    </reaction>
</comment>
<dbReference type="SMART" id="SM00388">
    <property type="entry name" value="HisKA"/>
    <property type="match status" value="1"/>
</dbReference>
<dbReference type="GO" id="GO:0005524">
    <property type="term" value="F:ATP binding"/>
    <property type="evidence" value="ECO:0007669"/>
    <property type="project" value="UniProtKB-KW"/>
</dbReference>
<keyword evidence="8" id="KW-0547">Nucleotide-binding</keyword>
<keyword evidence="17" id="KW-1185">Reference proteome</keyword>
<dbReference type="PANTHER" id="PTHR43065">
    <property type="entry name" value="SENSOR HISTIDINE KINASE"/>
    <property type="match status" value="1"/>
</dbReference>
<dbReference type="RefSeq" id="WP_341983321.1">
    <property type="nucleotide sequence ID" value="NZ_JBBYAF010000018.1"/>
</dbReference>
<organism evidence="16 17">
    <name type="scientific">Rossellomorea oryzaecorticis</name>
    <dbReference type="NCBI Taxonomy" id="1396505"/>
    <lineage>
        <taxon>Bacteria</taxon>
        <taxon>Bacillati</taxon>
        <taxon>Bacillota</taxon>
        <taxon>Bacilli</taxon>
        <taxon>Bacillales</taxon>
        <taxon>Bacillaceae</taxon>
        <taxon>Rossellomorea</taxon>
    </lineage>
</organism>
<feature type="transmembrane region" description="Helical" evidence="14">
    <location>
        <begin position="70"/>
        <end position="95"/>
    </location>
</feature>
<keyword evidence="5" id="KW-0597">Phosphoprotein</keyword>
<keyword evidence="13 14" id="KW-0472">Membrane</keyword>
<evidence type="ECO:0000313" key="16">
    <source>
        <dbReference type="EMBL" id="MEL3972735.1"/>
    </source>
</evidence>
<keyword evidence="4" id="KW-1003">Cell membrane</keyword>
<dbReference type="InterPro" id="IPR036890">
    <property type="entry name" value="HATPase_C_sf"/>
</dbReference>
<dbReference type="Pfam" id="PF00512">
    <property type="entry name" value="HisKA"/>
    <property type="match status" value="1"/>
</dbReference>
<proteinExistence type="predicted"/>
<evidence type="ECO:0000256" key="2">
    <source>
        <dbReference type="ARBA" id="ARBA00004651"/>
    </source>
</evidence>
<keyword evidence="12" id="KW-0902">Two-component regulatory system</keyword>
<dbReference type="SUPFAM" id="SSF47384">
    <property type="entry name" value="Homodimeric domain of signal transducing histidine kinase"/>
    <property type="match status" value="1"/>
</dbReference>
<evidence type="ECO:0000256" key="1">
    <source>
        <dbReference type="ARBA" id="ARBA00000085"/>
    </source>
</evidence>
<dbReference type="InterPro" id="IPR005467">
    <property type="entry name" value="His_kinase_dom"/>
</dbReference>
<comment type="subcellular location">
    <subcellularLocation>
        <location evidence="2">Cell membrane</location>
        <topology evidence="2">Multi-pass membrane protein</topology>
    </subcellularLocation>
</comment>
<dbReference type="EMBL" id="JBBYAF010000018">
    <property type="protein sequence ID" value="MEL3972735.1"/>
    <property type="molecule type" value="Genomic_DNA"/>
</dbReference>
<evidence type="ECO:0000256" key="3">
    <source>
        <dbReference type="ARBA" id="ARBA00012438"/>
    </source>
</evidence>
<keyword evidence="9" id="KW-0418">Kinase</keyword>
<evidence type="ECO:0000256" key="6">
    <source>
        <dbReference type="ARBA" id="ARBA00022679"/>
    </source>
</evidence>
<dbReference type="Pfam" id="PF07694">
    <property type="entry name" value="5TM-5TMR_LYT"/>
    <property type="match status" value="1"/>
</dbReference>
<comment type="caution">
    <text evidence="16">The sequence shown here is derived from an EMBL/GenBank/DDBJ whole genome shotgun (WGS) entry which is preliminary data.</text>
</comment>
<dbReference type="SUPFAM" id="SSF55874">
    <property type="entry name" value="ATPase domain of HSP90 chaperone/DNA topoisomerase II/histidine kinase"/>
    <property type="match status" value="1"/>
</dbReference>
<evidence type="ECO:0000256" key="13">
    <source>
        <dbReference type="ARBA" id="ARBA00023136"/>
    </source>
</evidence>
<dbReference type="EC" id="2.7.13.3" evidence="3"/>
<evidence type="ECO:0000256" key="4">
    <source>
        <dbReference type="ARBA" id="ARBA00022475"/>
    </source>
</evidence>
<dbReference type="InterPro" id="IPR036097">
    <property type="entry name" value="HisK_dim/P_sf"/>
</dbReference>
<evidence type="ECO:0000256" key="14">
    <source>
        <dbReference type="SAM" id="Phobius"/>
    </source>
</evidence>
<dbReference type="PRINTS" id="PR00344">
    <property type="entry name" value="BCTRLSENSOR"/>
</dbReference>
<protein>
    <recommendedName>
        <fullName evidence="3">histidine kinase</fullName>
        <ecNumber evidence="3">2.7.13.3</ecNumber>
    </recommendedName>
</protein>
<evidence type="ECO:0000256" key="10">
    <source>
        <dbReference type="ARBA" id="ARBA00022840"/>
    </source>
</evidence>
<dbReference type="Pfam" id="PF02518">
    <property type="entry name" value="HATPase_c"/>
    <property type="match status" value="1"/>
</dbReference>
<evidence type="ECO:0000256" key="5">
    <source>
        <dbReference type="ARBA" id="ARBA00022553"/>
    </source>
</evidence>
<dbReference type="Gene3D" id="3.30.565.10">
    <property type="entry name" value="Histidine kinase-like ATPase, C-terminal domain"/>
    <property type="match status" value="1"/>
</dbReference>
<feature type="transmembrane region" description="Helical" evidence="14">
    <location>
        <begin position="39"/>
        <end position="58"/>
    </location>
</feature>
<feature type="domain" description="Histidine kinase" evidence="15">
    <location>
        <begin position="208"/>
        <end position="412"/>
    </location>
</feature>
<feature type="transmembrane region" description="Helical" evidence="14">
    <location>
        <begin position="101"/>
        <end position="120"/>
    </location>
</feature>
<gene>
    <name evidence="16" type="ORF">AAEO50_10625</name>
</gene>
<dbReference type="Proteomes" id="UP001389717">
    <property type="component" value="Unassembled WGS sequence"/>
</dbReference>
<evidence type="ECO:0000259" key="15">
    <source>
        <dbReference type="PROSITE" id="PS50109"/>
    </source>
</evidence>
<dbReference type="InterPro" id="IPR004358">
    <property type="entry name" value="Sig_transdc_His_kin-like_C"/>
</dbReference>